<evidence type="ECO:0000256" key="4">
    <source>
        <dbReference type="ARBA" id="ARBA00018587"/>
    </source>
</evidence>
<protein>
    <recommendedName>
        <fullName evidence="4">Pyruvate kinase</fullName>
        <ecNumber evidence="3">2.7.1.40</ecNumber>
    </recommendedName>
</protein>
<evidence type="ECO:0000256" key="5">
    <source>
        <dbReference type="ARBA" id="ARBA00022679"/>
    </source>
</evidence>
<keyword evidence="10" id="KW-0460">Magnesium</keyword>
<evidence type="ECO:0000256" key="3">
    <source>
        <dbReference type="ARBA" id="ARBA00012142"/>
    </source>
</evidence>
<keyword evidence="6" id="KW-0479">Metal-binding</keyword>
<feature type="domain" description="Pyruvate kinase barrel" evidence="13">
    <location>
        <begin position="132"/>
        <end position="224"/>
    </location>
</feature>
<dbReference type="InterPro" id="IPR011037">
    <property type="entry name" value="Pyrv_Knase-like_insert_dom_sf"/>
</dbReference>
<dbReference type="InterPro" id="IPR015813">
    <property type="entry name" value="Pyrv/PenolPyrv_kinase-like_dom"/>
</dbReference>
<dbReference type="GO" id="GO:0004743">
    <property type="term" value="F:pyruvate kinase activity"/>
    <property type="evidence" value="ECO:0007669"/>
    <property type="project" value="UniProtKB-EC"/>
</dbReference>
<evidence type="ECO:0000259" key="13">
    <source>
        <dbReference type="Pfam" id="PF00224"/>
    </source>
</evidence>
<keyword evidence="9" id="KW-0067">ATP-binding</keyword>
<keyword evidence="15" id="KW-1185">Reference proteome</keyword>
<dbReference type="EC" id="2.7.1.40" evidence="3"/>
<dbReference type="SUPFAM" id="SSF50800">
    <property type="entry name" value="PK beta-barrel domain-like"/>
    <property type="match status" value="1"/>
</dbReference>
<dbReference type="SUPFAM" id="SSF51621">
    <property type="entry name" value="Phosphoenolpyruvate/pyruvate domain"/>
    <property type="match status" value="1"/>
</dbReference>
<dbReference type="GO" id="GO:0016301">
    <property type="term" value="F:kinase activity"/>
    <property type="evidence" value="ECO:0007669"/>
    <property type="project" value="UniProtKB-KW"/>
</dbReference>
<dbReference type="GO" id="GO:0005524">
    <property type="term" value="F:ATP binding"/>
    <property type="evidence" value="ECO:0007669"/>
    <property type="project" value="UniProtKB-KW"/>
</dbReference>
<evidence type="ECO:0000256" key="11">
    <source>
        <dbReference type="ARBA" id="ARBA00023152"/>
    </source>
</evidence>
<comment type="caution">
    <text evidence="14">The sequence shown here is derived from an EMBL/GenBank/DDBJ whole genome shotgun (WGS) entry which is preliminary data.</text>
</comment>
<evidence type="ECO:0000313" key="15">
    <source>
        <dbReference type="Proteomes" id="UP000463470"/>
    </source>
</evidence>
<evidence type="ECO:0000256" key="2">
    <source>
        <dbReference type="ARBA" id="ARBA00008663"/>
    </source>
</evidence>
<dbReference type="RefSeq" id="WP_161256324.1">
    <property type="nucleotide sequence ID" value="NZ_WXEY01000004.1"/>
</dbReference>
<dbReference type="GO" id="GO:0030955">
    <property type="term" value="F:potassium ion binding"/>
    <property type="evidence" value="ECO:0007669"/>
    <property type="project" value="InterPro"/>
</dbReference>
<evidence type="ECO:0000256" key="1">
    <source>
        <dbReference type="ARBA" id="ARBA00004997"/>
    </source>
</evidence>
<dbReference type="AlphaFoldDB" id="A0A845L660"/>
<dbReference type="InterPro" id="IPR040442">
    <property type="entry name" value="Pyrv_kinase-like_dom_sf"/>
</dbReference>
<reference evidence="14 15" key="1">
    <citation type="submission" date="2020-01" db="EMBL/GenBank/DDBJ databases">
        <title>Whole-genome sequence of Heliobacterium undosum DSM 13378.</title>
        <authorList>
            <person name="Kyndt J.A."/>
            <person name="Meyer T.E."/>
        </authorList>
    </citation>
    <scope>NUCLEOTIDE SEQUENCE [LARGE SCALE GENOMIC DNA]</scope>
    <source>
        <strain evidence="14 15">DSM 13378</strain>
    </source>
</reference>
<proteinExistence type="inferred from homology"/>
<dbReference type="InterPro" id="IPR001697">
    <property type="entry name" value="Pyr_Knase"/>
</dbReference>
<dbReference type="UniPathway" id="UPA00109">
    <property type="reaction ID" value="UER00188"/>
</dbReference>
<dbReference type="Pfam" id="PF00224">
    <property type="entry name" value="PK"/>
    <property type="match status" value="2"/>
</dbReference>
<dbReference type="InterPro" id="IPR015793">
    <property type="entry name" value="Pyrv_Knase_brl"/>
</dbReference>
<sequence>MATILRPPAPHRRDWLADQLAAFHAVITDHAQSVIDAYPLYEPEARVSRDNLLAYLAMRRHDIVDLQIALAEYGLSSLGRLEATVLLGIERVLGHLGVETLSTALERPDSELARFLTELRSRRLLGRPRDKRGTRIMVTLDTAVIHRQELLEELLLNGMDLARINCAHDSPQEWKQLIVAIRNAEDSLEQRGEGAGRRCRILMDLGGPKIRTGPLAKETRPLKLATPRDPFGSPYRLLEGYLDAEAPFTRRIADPDGRARFIIAIPRQSGLDRLRVGSELQFQDTRDRLRTLHIMERVSPTRVRVGLDRTAYLQEGILLFGEKNVAFNVGPILPQPVTVEVRPGDTLRLYRDPLRMGHPASEDSPAGISCTLPEALHFVQLEQRIYIDDGKIGTVTRRITDEYLELEVLSTAGPSARIKPEKGLNFPDSLLELPALTAQDRQDLVFVAHHADAVGLSFVHSPKDLLDLQAALAELGRSDIGFIAKIETSEAIHRLAQLLITGLAFPSFGIMIARGDLAVEVGFENLALVQEDILCMCEAAHTPVIWATQVLETLAKTGLPARAEITDAAMGHRADCVMLNKGPHILEAVKTLSKLLCAEERCHLKKRQIFREFTFQHGIFDEP</sequence>
<dbReference type="PANTHER" id="PTHR11817">
    <property type="entry name" value="PYRUVATE KINASE"/>
    <property type="match status" value="1"/>
</dbReference>
<feature type="domain" description="Pyruvate kinase barrel" evidence="13">
    <location>
        <begin position="365"/>
        <end position="580"/>
    </location>
</feature>
<keyword evidence="8 14" id="KW-0418">Kinase</keyword>
<evidence type="ECO:0000256" key="12">
    <source>
        <dbReference type="ARBA" id="ARBA00023317"/>
    </source>
</evidence>
<evidence type="ECO:0000256" key="7">
    <source>
        <dbReference type="ARBA" id="ARBA00022741"/>
    </source>
</evidence>
<comment type="pathway">
    <text evidence="1">Carbohydrate degradation; glycolysis; pyruvate from D-glyceraldehyde 3-phosphate: step 5/5.</text>
</comment>
<evidence type="ECO:0000256" key="6">
    <source>
        <dbReference type="ARBA" id="ARBA00022723"/>
    </source>
</evidence>
<evidence type="ECO:0000256" key="10">
    <source>
        <dbReference type="ARBA" id="ARBA00022842"/>
    </source>
</evidence>
<dbReference type="GO" id="GO:0000287">
    <property type="term" value="F:magnesium ion binding"/>
    <property type="evidence" value="ECO:0007669"/>
    <property type="project" value="InterPro"/>
</dbReference>
<evidence type="ECO:0000256" key="8">
    <source>
        <dbReference type="ARBA" id="ARBA00022777"/>
    </source>
</evidence>
<keyword evidence="5" id="KW-0808">Transferase</keyword>
<organism evidence="14 15">
    <name type="scientific">Heliomicrobium undosum</name>
    <dbReference type="NCBI Taxonomy" id="121734"/>
    <lineage>
        <taxon>Bacteria</taxon>
        <taxon>Bacillati</taxon>
        <taxon>Bacillota</taxon>
        <taxon>Clostridia</taxon>
        <taxon>Eubacteriales</taxon>
        <taxon>Heliobacteriaceae</taxon>
        <taxon>Heliomicrobium</taxon>
    </lineage>
</organism>
<accession>A0A845L660</accession>
<keyword evidence="7" id="KW-0547">Nucleotide-binding</keyword>
<evidence type="ECO:0000313" key="14">
    <source>
        <dbReference type="EMBL" id="MZP29248.1"/>
    </source>
</evidence>
<dbReference type="Gene3D" id="3.20.20.60">
    <property type="entry name" value="Phosphoenolpyruvate-binding domains"/>
    <property type="match status" value="2"/>
</dbReference>
<keyword evidence="11" id="KW-0324">Glycolysis</keyword>
<gene>
    <name evidence="14" type="ORF">GTO91_05950</name>
</gene>
<dbReference type="OrthoDB" id="2031270at2"/>
<dbReference type="Proteomes" id="UP000463470">
    <property type="component" value="Unassembled WGS sequence"/>
</dbReference>
<name>A0A845L660_9FIRM</name>
<dbReference type="EMBL" id="WXEY01000004">
    <property type="protein sequence ID" value="MZP29248.1"/>
    <property type="molecule type" value="Genomic_DNA"/>
</dbReference>
<evidence type="ECO:0000256" key="9">
    <source>
        <dbReference type="ARBA" id="ARBA00022840"/>
    </source>
</evidence>
<comment type="similarity">
    <text evidence="2">Belongs to the pyruvate kinase family.</text>
</comment>
<keyword evidence="12 14" id="KW-0670">Pyruvate</keyword>